<feature type="compositionally biased region" description="Polar residues" evidence="1">
    <location>
        <begin position="1270"/>
        <end position="1279"/>
    </location>
</feature>
<dbReference type="EMBL" id="AQGS01000001">
    <property type="protein sequence ID" value="EPS45960.1"/>
    <property type="molecule type" value="Genomic_DNA"/>
</dbReference>
<feature type="compositionally biased region" description="Basic and acidic residues" evidence="1">
    <location>
        <begin position="1251"/>
        <end position="1261"/>
    </location>
</feature>
<feature type="region of interest" description="Disordered" evidence="1">
    <location>
        <begin position="1087"/>
        <end position="1110"/>
    </location>
</feature>
<accession>S8ASI9</accession>
<feature type="compositionally biased region" description="Low complexity" evidence="1">
    <location>
        <begin position="1136"/>
        <end position="1146"/>
    </location>
</feature>
<keyword evidence="3" id="KW-1185">Reference proteome</keyword>
<feature type="compositionally biased region" description="Basic and acidic residues" evidence="1">
    <location>
        <begin position="924"/>
        <end position="963"/>
    </location>
</feature>
<organism evidence="2 3">
    <name type="scientific">Dactylellina haptotyla (strain CBS 200.50)</name>
    <name type="common">Nematode-trapping fungus</name>
    <name type="synonym">Monacrosporium haptotylum</name>
    <dbReference type="NCBI Taxonomy" id="1284197"/>
    <lineage>
        <taxon>Eukaryota</taxon>
        <taxon>Fungi</taxon>
        <taxon>Dikarya</taxon>
        <taxon>Ascomycota</taxon>
        <taxon>Pezizomycotina</taxon>
        <taxon>Orbiliomycetes</taxon>
        <taxon>Orbiliales</taxon>
        <taxon>Orbiliaceae</taxon>
        <taxon>Dactylellina</taxon>
    </lineage>
</organism>
<evidence type="ECO:0000313" key="3">
    <source>
        <dbReference type="Proteomes" id="UP000015100"/>
    </source>
</evidence>
<comment type="caution">
    <text evidence="2">The sequence shown here is derived from an EMBL/GenBank/DDBJ whole genome shotgun (WGS) entry which is preliminary data.</text>
</comment>
<evidence type="ECO:0000256" key="1">
    <source>
        <dbReference type="SAM" id="MobiDB-lite"/>
    </source>
</evidence>
<reference evidence="2 3" key="1">
    <citation type="journal article" date="2013" name="PLoS Genet.">
        <title>Genomic mechanisms accounting for the adaptation to parasitism in nematode-trapping fungi.</title>
        <authorList>
            <person name="Meerupati T."/>
            <person name="Andersson K.M."/>
            <person name="Friman E."/>
            <person name="Kumar D."/>
            <person name="Tunlid A."/>
            <person name="Ahren D."/>
        </authorList>
    </citation>
    <scope>NUCLEOTIDE SEQUENCE [LARGE SCALE GENOMIC DNA]</scope>
    <source>
        <strain evidence="2 3">CBS 200.50</strain>
    </source>
</reference>
<feature type="compositionally biased region" description="Polar residues" evidence="1">
    <location>
        <begin position="1"/>
        <end position="40"/>
    </location>
</feature>
<feature type="region of interest" description="Disordered" evidence="1">
    <location>
        <begin position="791"/>
        <end position="841"/>
    </location>
</feature>
<dbReference type="Proteomes" id="UP000015100">
    <property type="component" value="Unassembled WGS sequence"/>
</dbReference>
<gene>
    <name evidence="2" type="ORF">H072_59</name>
</gene>
<feature type="region of interest" description="Disordered" evidence="1">
    <location>
        <begin position="294"/>
        <end position="366"/>
    </location>
</feature>
<feature type="region of interest" description="Disordered" evidence="1">
    <location>
        <begin position="918"/>
        <end position="963"/>
    </location>
</feature>
<dbReference type="HOGENOM" id="CLU_253971_0_0_1"/>
<reference evidence="3" key="2">
    <citation type="submission" date="2013-04" db="EMBL/GenBank/DDBJ databases">
        <title>Genomic mechanisms accounting for the adaptation to parasitism in nematode-trapping fungi.</title>
        <authorList>
            <person name="Ahren D.G."/>
        </authorList>
    </citation>
    <scope>NUCLEOTIDE SEQUENCE [LARGE SCALE GENOMIC DNA]</scope>
    <source>
        <strain evidence="3">CBS 200.50</strain>
    </source>
</reference>
<evidence type="ECO:0000313" key="2">
    <source>
        <dbReference type="EMBL" id="EPS45960.1"/>
    </source>
</evidence>
<feature type="region of interest" description="Disordered" evidence="1">
    <location>
        <begin position="857"/>
        <end position="897"/>
    </location>
</feature>
<dbReference type="OrthoDB" id="5319928at2759"/>
<feature type="region of interest" description="Disordered" evidence="1">
    <location>
        <begin position="71"/>
        <end position="92"/>
    </location>
</feature>
<sequence>MSTNSRIPTKMTSPQQQNTASQIPTLRMQSPTSATNVSHQSDNRQRLAPQIQMQSRIPIPETIFRRGNVRATSGIPFPTRDHPRGAVSGNNVTNKKPYATTYVEPASIPRGDTNIYINTEVHIDTEQKGDVEFPSINTPRQIASVEVSPKSKKPKGTPPSSSSSSPSPPRGLRRVSGYHNLHKLPPQALKPVEFPPPTTVYGKGINGKFQSWSIPHPTAEYQEPPHVSGSISSDPNEPLMLGDPVPIPYQLARDTSAVLGVAVPVQPLRIDCAAPVAEREPAQPNTQELFSVQPAASSSVEMGFQEIPTQKLSPQKSSPKKNSSENTSDQQVLGQKMTSEKVHSQKPSSSQSPSPGPSHEKSSPTKKVLQKIFPQLYTPQKPTPQELPSQNWTQKPPSQPRRQRYNENSVSPPPVPPLPAQASYLLANVKERVPGMVDPDDTPEAYAAYMDLIDNLNAARRMEKIRRRTDARAALRQIENERVIATGDSLPGVALTTPYTAIANATVGGNTTYKDPRDDEVPDREVVLGSYNNLATSRPSDNYVCDNHTPIGNILVDEVLVKDVPRDDKTLDQDDILAWFENLAAKRASNNNAPVNNVSVSVTEATTTNVLSNNALTKALATDNVLTSVATADVATNDVPVTDISITNTPATDVGVTTIHAEQPDNQGESARKKRSTDEIIRDIRLKTRDIHEMIRRQEEDKYRVADVEELLHTSGVEPPLGWAKERAARRRNNVMRALNAGDSHPEGGETSMQSAHEVSREVAIVPTVTEPELAVEVSTPPGVSVVLHGVPESTPAPTRPALENDLQEARKEKRRPAEEETRRTVPSPDIGIPTPLDDIPEEDEPVVQQGVTIPKLTQPHGVSAPPSAPPCENEGVSGGGMRVRDRRCGRVSRSDGLPMRAKVRELDESQRRQITEVELQESVPDRENDLGEVQSRDQTEPHGRQNRLKGESKHEYVERRMSENHVEAPPVIEGKLRRIPGVKTLKKVFALPAGMVSYVRDRVTYKGRASLEEARPQEKRGYTYDADEKGVVIFAVPEGMYESPSSEGGALSEQGEHRVSKECVQEERVAKPLNIARRVVWPSGEEPPTIIRKSGSMHLPEGSDDELPGGFSKVIRDAMADIEEELREQRMGNLRSTSTTSFRSSAANDQDDLEEYVKSHSFDPHRPPEARQIRPLGFGANGKKFELGPKNTQFRRGNTAHQLAEVVHRSSAANLNFDAQGRRIVGSSFSSVRPRRLPVPSLESSPTAFEKLRERRERSRAQVRRGIESASNYDNTSVIGPGSRSYRPGLSHTPSHESWGVGPVSTPAAHQVQRNDMSWLPIELYPPSPQYEMPGAAGFRKYRAFIEFCKFYRVDMGDPSGQEATDIFETIWAELQNETVDLTNPRYTYMGQQTPDNPPMRGGYI</sequence>
<feature type="region of interest" description="Disordered" evidence="1">
    <location>
        <begin position="1231"/>
        <end position="1307"/>
    </location>
</feature>
<feature type="compositionally biased region" description="Polar residues" evidence="1">
    <location>
        <begin position="386"/>
        <end position="396"/>
    </location>
</feature>
<proteinExistence type="predicted"/>
<protein>
    <submittedName>
        <fullName evidence="2">Uncharacterized protein</fullName>
    </submittedName>
</protein>
<name>S8ASI9_DACHA</name>
<feature type="region of interest" description="Disordered" evidence="1">
    <location>
        <begin position="1131"/>
        <end position="1151"/>
    </location>
</feature>
<feature type="compositionally biased region" description="Low complexity" evidence="1">
    <location>
        <begin position="309"/>
        <end position="328"/>
    </location>
</feature>
<feature type="compositionally biased region" description="Basic and acidic residues" evidence="1">
    <location>
        <begin position="808"/>
        <end position="824"/>
    </location>
</feature>
<feature type="region of interest" description="Disordered" evidence="1">
    <location>
        <begin position="378"/>
        <end position="419"/>
    </location>
</feature>
<feature type="region of interest" description="Disordered" evidence="1">
    <location>
        <begin position="1"/>
        <end position="47"/>
    </location>
</feature>
<feature type="region of interest" description="Disordered" evidence="1">
    <location>
        <begin position="128"/>
        <end position="176"/>
    </location>
</feature>